<comment type="caution">
    <text evidence="2">The sequence shown here is derived from an EMBL/GenBank/DDBJ whole genome shotgun (WGS) entry which is preliminary data.</text>
</comment>
<gene>
    <name evidence="2" type="primary">crp_1</name>
    <name evidence="2" type="ORF">CA13_39140</name>
</gene>
<name>A0A5C5Z6L3_9BACT</name>
<dbReference type="InterPro" id="IPR018488">
    <property type="entry name" value="cNMP-bd_CS"/>
</dbReference>
<evidence type="ECO:0000259" key="1">
    <source>
        <dbReference type="PROSITE" id="PS50042"/>
    </source>
</evidence>
<dbReference type="SMART" id="SM00100">
    <property type="entry name" value="cNMP"/>
    <property type="match status" value="1"/>
</dbReference>
<dbReference type="Proteomes" id="UP000315010">
    <property type="component" value="Unassembled WGS sequence"/>
</dbReference>
<dbReference type="InterPro" id="IPR050397">
    <property type="entry name" value="Env_Response_Regulators"/>
</dbReference>
<accession>A0A5C5Z6L3</accession>
<evidence type="ECO:0000313" key="3">
    <source>
        <dbReference type="Proteomes" id="UP000315010"/>
    </source>
</evidence>
<dbReference type="Gene3D" id="2.60.120.10">
    <property type="entry name" value="Jelly Rolls"/>
    <property type="match status" value="1"/>
</dbReference>
<dbReference type="PANTHER" id="PTHR24567">
    <property type="entry name" value="CRP FAMILY TRANSCRIPTIONAL REGULATORY PROTEIN"/>
    <property type="match status" value="1"/>
</dbReference>
<reference evidence="2 3" key="1">
    <citation type="submission" date="2019-02" db="EMBL/GenBank/DDBJ databases">
        <title>Deep-cultivation of Planctomycetes and their phenomic and genomic characterization uncovers novel biology.</title>
        <authorList>
            <person name="Wiegand S."/>
            <person name="Jogler M."/>
            <person name="Boedeker C."/>
            <person name="Pinto D."/>
            <person name="Vollmers J."/>
            <person name="Rivas-Marin E."/>
            <person name="Kohn T."/>
            <person name="Peeters S.H."/>
            <person name="Heuer A."/>
            <person name="Rast P."/>
            <person name="Oberbeckmann S."/>
            <person name="Bunk B."/>
            <person name="Jeske O."/>
            <person name="Meyerdierks A."/>
            <person name="Storesund J.E."/>
            <person name="Kallscheuer N."/>
            <person name="Luecker S."/>
            <person name="Lage O.M."/>
            <person name="Pohl T."/>
            <person name="Merkel B.J."/>
            <person name="Hornburger P."/>
            <person name="Mueller R.-W."/>
            <person name="Bruemmer F."/>
            <person name="Labrenz M."/>
            <person name="Spormann A.M."/>
            <person name="Op Den Camp H."/>
            <person name="Overmann J."/>
            <person name="Amann R."/>
            <person name="Jetten M.S.M."/>
            <person name="Mascher T."/>
            <person name="Medema M.H."/>
            <person name="Devos D.P."/>
            <person name="Kaster A.-K."/>
            <person name="Ovreas L."/>
            <person name="Rohde M."/>
            <person name="Galperin M.Y."/>
            <person name="Jogler C."/>
        </authorList>
    </citation>
    <scope>NUCLEOTIDE SEQUENCE [LARGE SCALE GENOMIC DNA]</scope>
    <source>
        <strain evidence="2 3">CA13</strain>
    </source>
</reference>
<sequence>MLETRTELLRKMAVFGGLNPKALQIILDNASELALASGDYFFHEGDPADSLFVIEAGTVLIQRYWNGEPIILGRLVHGDCFGEMSLIDFQGRSASVVAESHCQAIEIPAKTLRTLYQHDLEQYAMIMMNLGREVSRRLRAADECLFRLQQDPTLPVEAPLIP</sequence>
<dbReference type="InterPro" id="IPR000595">
    <property type="entry name" value="cNMP-bd_dom"/>
</dbReference>
<dbReference type="AlphaFoldDB" id="A0A5C5Z6L3"/>
<dbReference type="PROSITE" id="PS00889">
    <property type="entry name" value="CNMP_BINDING_2"/>
    <property type="match status" value="1"/>
</dbReference>
<dbReference type="EMBL" id="SJPJ01000001">
    <property type="protein sequence ID" value="TWT82451.1"/>
    <property type="molecule type" value="Genomic_DNA"/>
</dbReference>
<dbReference type="SUPFAM" id="SSF51206">
    <property type="entry name" value="cAMP-binding domain-like"/>
    <property type="match status" value="1"/>
</dbReference>
<dbReference type="GO" id="GO:0005829">
    <property type="term" value="C:cytosol"/>
    <property type="evidence" value="ECO:0007669"/>
    <property type="project" value="TreeGrafter"/>
</dbReference>
<dbReference type="OrthoDB" id="9798104at2"/>
<dbReference type="InterPro" id="IPR014710">
    <property type="entry name" value="RmlC-like_jellyroll"/>
</dbReference>
<dbReference type="GO" id="GO:0003700">
    <property type="term" value="F:DNA-binding transcription factor activity"/>
    <property type="evidence" value="ECO:0007669"/>
    <property type="project" value="TreeGrafter"/>
</dbReference>
<proteinExistence type="predicted"/>
<keyword evidence="3" id="KW-1185">Reference proteome</keyword>
<dbReference type="Pfam" id="PF00027">
    <property type="entry name" value="cNMP_binding"/>
    <property type="match status" value="1"/>
</dbReference>
<dbReference type="CDD" id="cd00038">
    <property type="entry name" value="CAP_ED"/>
    <property type="match status" value="1"/>
</dbReference>
<evidence type="ECO:0000313" key="2">
    <source>
        <dbReference type="EMBL" id="TWT82451.1"/>
    </source>
</evidence>
<organism evidence="2 3">
    <name type="scientific">Novipirellula herctigrandis</name>
    <dbReference type="NCBI Taxonomy" id="2527986"/>
    <lineage>
        <taxon>Bacteria</taxon>
        <taxon>Pseudomonadati</taxon>
        <taxon>Planctomycetota</taxon>
        <taxon>Planctomycetia</taxon>
        <taxon>Pirellulales</taxon>
        <taxon>Pirellulaceae</taxon>
        <taxon>Novipirellula</taxon>
    </lineage>
</organism>
<dbReference type="PANTHER" id="PTHR24567:SF68">
    <property type="entry name" value="DNA-BINDING TRANSCRIPTIONAL DUAL REGULATOR CRP"/>
    <property type="match status" value="1"/>
</dbReference>
<feature type="domain" description="Cyclic nucleotide-binding" evidence="1">
    <location>
        <begin position="14"/>
        <end position="133"/>
    </location>
</feature>
<protein>
    <submittedName>
        <fullName evidence="2">cAMP-activated global transcriptional regulator CRP</fullName>
    </submittedName>
</protein>
<dbReference type="PROSITE" id="PS50042">
    <property type="entry name" value="CNMP_BINDING_3"/>
    <property type="match status" value="1"/>
</dbReference>
<dbReference type="InterPro" id="IPR018490">
    <property type="entry name" value="cNMP-bd_dom_sf"/>
</dbReference>